<name>H2BRG9_GILLR</name>
<comment type="similarity">
    <text evidence="1">Belongs to the universal stress protein A family.</text>
</comment>
<sequence>MRKNILIPTDFSKNSWNALNYALSLFKDDKCTFYLLNAFQLYYFTTDSLIVPEPGEPNYEKAKEASEIGLEKTIDGITSRGGTEEHRFEIISTYNSVLEAVRTVIDKNDIELVIMGTKGENDPTSKLYGSSAVDVMEKVYDCPVIVIPENVSYQEEKRKEVVFATNFKTAYKRRELENLVDIAKKMKAAIRVLHIQEVDKLSKEQGKNKEDLQEYLGDVVHTFHTLTDIKVAPGIHSFIESRDSDLLALINKKHSFLNSIFTKSLVKEIGYKPQVPVLVMHNIKD</sequence>
<dbReference type="InterPro" id="IPR014729">
    <property type="entry name" value="Rossmann-like_a/b/a_fold"/>
</dbReference>
<evidence type="ECO:0000256" key="1">
    <source>
        <dbReference type="ARBA" id="ARBA00008791"/>
    </source>
</evidence>
<evidence type="ECO:0000259" key="2">
    <source>
        <dbReference type="Pfam" id="PF00582"/>
    </source>
</evidence>
<feature type="domain" description="UspA" evidence="2">
    <location>
        <begin position="1"/>
        <end position="148"/>
    </location>
</feature>
<proteinExistence type="inferred from homology"/>
<dbReference type="AlphaFoldDB" id="H2BRG9"/>
<dbReference type="SUPFAM" id="SSF52402">
    <property type="entry name" value="Adenine nucleotide alpha hydrolases-like"/>
    <property type="match status" value="2"/>
</dbReference>
<protein>
    <submittedName>
        <fullName evidence="3">UspA domain-containing protein</fullName>
    </submittedName>
</protein>
<evidence type="ECO:0000313" key="3">
    <source>
        <dbReference type="EMBL" id="EHQ04488.1"/>
    </source>
</evidence>
<dbReference type="RefSeq" id="WP_006987380.1">
    <property type="nucleotide sequence ID" value="NZ_JH594605.1"/>
</dbReference>
<dbReference type="PANTHER" id="PTHR46268:SF6">
    <property type="entry name" value="UNIVERSAL STRESS PROTEIN UP12"/>
    <property type="match status" value="1"/>
</dbReference>
<dbReference type="eggNOG" id="COG0589">
    <property type="taxonomic scope" value="Bacteria"/>
</dbReference>
<keyword evidence="4" id="KW-1185">Reference proteome</keyword>
<dbReference type="CDD" id="cd00293">
    <property type="entry name" value="USP-like"/>
    <property type="match status" value="1"/>
</dbReference>
<dbReference type="Proteomes" id="UP000003844">
    <property type="component" value="Unassembled WGS sequence"/>
</dbReference>
<dbReference type="STRING" id="865937.Gilli_0340"/>
<dbReference type="Pfam" id="PF00582">
    <property type="entry name" value="Usp"/>
    <property type="match status" value="1"/>
</dbReference>
<reference evidence="4" key="1">
    <citation type="journal article" date="2012" name="Stand. Genomic Sci.">
        <title>Genome sequence of the Antarctic rhodopsins-containing flavobacterium Gillisia limnaea type strain (R-8282(T)).</title>
        <authorList>
            <person name="Riedel T."/>
            <person name="Held B."/>
            <person name="Nolan M."/>
            <person name="Lucas S."/>
            <person name="Lapidus A."/>
            <person name="Tice H."/>
            <person name="Del Rio T.G."/>
            <person name="Cheng J.F."/>
            <person name="Han C."/>
            <person name="Tapia R."/>
            <person name="Goodwin L.A."/>
            <person name="Pitluck S."/>
            <person name="Liolios K."/>
            <person name="Mavromatis K."/>
            <person name="Pagani I."/>
            <person name="Ivanova N."/>
            <person name="Mikhailova N."/>
            <person name="Pati A."/>
            <person name="Chen A."/>
            <person name="Palaniappan K."/>
            <person name="Land M."/>
            <person name="Rohde M."/>
            <person name="Tindall B.J."/>
            <person name="Detter J.C."/>
            <person name="Goker M."/>
            <person name="Bristow J."/>
            <person name="Eisen J.A."/>
            <person name="Markowitz V."/>
            <person name="Hugenholtz P."/>
            <person name="Kyrpides N.C."/>
            <person name="Klenk H.P."/>
            <person name="Woyke T."/>
        </authorList>
    </citation>
    <scope>NUCLEOTIDE SEQUENCE [LARGE SCALE GENOMIC DNA]</scope>
    <source>
        <strain evidence="4">DSM 15749 / LMG 21470 / R-8282</strain>
    </source>
</reference>
<accession>H2BRG9</accession>
<dbReference type="Gene3D" id="3.40.50.620">
    <property type="entry name" value="HUPs"/>
    <property type="match status" value="2"/>
</dbReference>
<dbReference type="InterPro" id="IPR006016">
    <property type="entry name" value="UspA"/>
</dbReference>
<organism evidence="3 4">
    <name type="scientific">Gillisia limnaea (strain DSM 15749 / LMG 21470 / R-8282)</name>
    <dbReference type="NCBI Taxonomy" id="865937"/>
    <lineage>
        <taxon>Bacteria</taxon>
        <taxon>Pseudomonadati</taxon>
        <taxon>Bacteroidota</taxon>
        <taxon>Flavobacteriia</taxon>
        <taxon>Flavobacteriales</taxon>
        <taxon>Flavobacteriaceae</taxon>
        <taxon>Gillisia</taxon>
    </lineage>
</organism>
<dbReference type="EMBL" id="JH594605">
    <property type="protein sequence ID" value="EHQ04488.1"/>
    <property type="molecule type" value="Genomic_DNA"/>
</dbReference>
<dbReference type="PANTHER" id="PTHR46268">
    <property type="entry name" value="STRESS RESPONSE PROTEIN NHAX"/>
    <property type="match status" value="1"/>
</dbReference>
<dbReference type="HOGENOM" id="CLU_049301_2_4_10"/>
<dbReference type="OrthoDB" id="9788959at2"/>
<gene>
    <name evidence="3" type="ORF">Gilli_0340</name>
</gene>
<evidence type="ECO:0000313" key="4">
    <source>
        <dbReference type="Proteomes" id="UP000003844"/>
    </source>
</evidence>